<dbReference type="Proteomes" id="UP000054097">
    <property type="component" value="Unassembled WGS sequence"/>
</dbReference>
<organism evidence="1 2">
    <name type="scientific">Serendipita vermifera MAFF 305830</name>
    <dbReference type="NCBI Taxonomy" id="933852"/>
    <lineage>
        <taxon>Eukaryota</taxon>
        <taxon>Fungi</taxon>
        <taxon>Dikarya</taxon>
        <taxon>Basidiomycota</taxon>
        <taxon>Agaricomycotina</taxon>
        <taxon>Agaricomycetes</taxon>
        <taxon>Sebacinales</taxon>
        <taxon>Serendipitaceae</taxon>
        <taxon>Serendipita</taxon>
    </lineage>
</organism>
<sequence length="290" mass="32891">MAFLDEDHPMVLTASRYTSQEESFDNVYSPLKLQLLEVNEVFGSLSNAITAYTVSYFSEGAQLLFPPLKPNAYVNQQMSWILPYHPTSPCFSLEVARQFKPSPYSEPALHAGVFMIHIGGNIGTGPGTDWQIQIVILKSDLLPWRGQPKIDVEWDNWGPDSIRVFRPRPEVNIRQVTDPQKSCFMTWVESYRAASIAFDPSTESQVFHLYDFNPNTVKQIQQTGSERGQLVVDPWVITHEDSPFLVDIETRLPFYVVEFEVTEGRVDANGEPLMVRISSTGILFEVRVGL</sequence>
<dbReference type="AlphaFoldDB" id="A0A0C3B3T9"/>
<proteinExistence type="predicted"/>
<accession>A0A0C3B3T9</accession>
<protein>
    <submittedName>
        <fullName evidence="1">Uncharacterized protein</fullName>
    </submittedName>
</protein>
<keyword evidence="2" id="KW-1185">Reference proteome</keyword>
<gene>
    <name evidence="1" type="ORF">M408DRAFT_260554</name>
</gene>
<dbReference type="OrthoDB" id="3224151at2759"/>
<evidence type="ECO:0000313" key="1">
    <source>
        <dbReference type="EMBL" id="KIM31490.1"/>
    </source>
</evidence>
<name>A0A0C3B3T9_SERVB</name>
<dbReference type="EMBL" id="KN824282">
    <property type="protein sequence ID" value="KIM31490.1"/>
    <property type="molecule type" value="Genomic_DNA"/>
</dbReference>
<dbReference type="HOGENOM" id="CLU_960310_0_0_1"/>
<reference evidence="2" key="2">
    <citation type="submission" date="2015-01" db="EMBL/GenBank/DDBJ databases">
        <title>Evolutionary Origins and Diversification of the Mycorrhizal Mutualists.</title>
        <authorList>
            <consortium name="DOE Joint Genome Institute"/>
            <consortium name="Mycorrhizal Genomics Consortium"/>
            <person name="Kohler A."/>
            <person name="Kuo A."/>
            <person name="Nagy L.G."/>
            <person name="Floudas D."/>
            <person name="Copeland A."/>
            <person name="Barry K.W."/>
            <person name="Cichocki N."/>
            <person name="Veneault-Fourrey C."/>
            <person name="LaButti K."/>
            <person name="Lindquist E.A."/>
            <person name="Lipzen A."/>
            <person name="Lundell T."/>
            <person name="Morin E."/>
            <person name="Murat C."/>
            <person name="Riley R."/>
            <person name="Ohm R."/>
            <person name="Sun H."/>
            <person name="Tunlid A."/>
            <person name="Henrissat B."/>
            <person name="Grigoriev I.V."/>
            <person name="Hibbett D.S."/>
            <person name="Martin F."/>
        </authorList>
    </citation>
    <scope>NUCLEOTIDE SEQUENCE [LARGE SCALE GENOMIC DNA]</scope>
    <source>
        <strain evidence="2">MAFF 305830</strain>
    </source>
</reference>
<reference evidence="1 2" key="1">
    <citation type="submission" date="2014-04" db="EMBL/GenBank/DDBJ databases">
        <authorList>
            <consortium name="DOE Joint Genome Institute"/>
            <person name="Kuo A."/>
            <person name="Zuccaro A."/>
            <person name="Kohler A."/>
            <person name="Nagy L.G."/>
            <person name="Floudas D."/>
            <person name="Copeland A."/>
            <person name="Barry K.W."/>
            <person name="Cichocki N."/>
            <person name="Veneault-Fourrey C."/>
            <person name="LaButti K."/>
            <person name="Lindquist E.A."/>
            <person name="Lipzen A."/>
            <person name="Lundell T."/>
            <person name="Morin E."/>
            <person name="Murat C."/>
            <person name="Sun H."/>
            <person name="Tunlid A."/>
            <person name="Henrissat B."/>
            <person name="Grigoriev I.V."/>
            <person name="Hibbett D.S."/>
            <person name="Martin F."/>
            <person name="Nordberg H.P."/>
            <person name="Cantor M.N."/>
            <person name="Hua S.X."/>
        </authorList>
    </citation>
    <scope>NUCLEOTIDE SEQUENCE [LARGE SCALE GENOMIC DNA]</scope>
    <source>
        <strain evidence="1 2">MAFF 305830</strain>
    </source>
</reference>
<evidence type="ECO:0000313" key="2">
    <source>
        <dbReference type="Proteomes" id="UP000054097"/>
    </source>
</evidence>